<evidence type="ECO:0000313" key="2">
    <source>
        <dbReference type="EMBL" id="TLE03509.1"/>
    </source>
</evidence>
<dbReference type="AlphaFoldDB" id="A0A4U8TTT2"/>
<keyword evidence="3" id="KW-1185">Reference proteome</keyword>
<organism evidence="2 3">
    <name type="scientific">Helicobacter japonicus</name>
    <dbReference type="NCBI Taxonomy" id="425400"/>
    <lineage>
        <taxon>Bacteria</taxon>
        <taxon>Pseudomonadati</taxon>
        <taxon>Campylobacterota</taxon>
        <taxon>Epsilonproteobacteria</taxon>
        <taxon>Campylobacterales</taxon>
        <taxon>Helicobacteraceae</taxon>
        <taxon>Helicobacter</taxon>
    </lineage>
</organism>
<dbReference type="Gene3D" id="1.20.144.10">
    <property type="entry name" value="Phosphatidic acid phosphatase type 2/haloperoxidase"/>
    <property type="match status" value="1"/>
</dbReference>
<dbReference type="InterPro" id="IPR000326">
    <property type="entry name" value="PAP2/HPO"/>
</dbReference>
<dbReference type="Proteomes" id="UP000029707">
    <property type="component" value="Unassembled WGS sequence"/>
</dbReference>
<name>A0A4U8TTT2_9HELI</name>
<sequence length="191" mass="20998">MQFAFLIFYFASPPPVQARESQFEQFGDAFRFLPIYVMIVSVAIEDYEGAGELALGTLSTQLVVEGIKYGFNTAHKNGNSVAFAKRPCCDNYQGMPSGHSAGAFSAAGYVYYRYGWKPAIPVGILAVLTAASRVEAKKHSVLQVSVGALLAWGFSYIFTNKYMPKNTMIMPNVDTDLQGNPSLSLNVRYTF</sequence>
<dbReference type="GeneID" id="82321205"/>
<dbReference type="CDD" id="cd03394">
    <property type="entry name" value="PAP2_like_5"/>
    <property type="match status" value="1"/>
</dbReference>
<dbReference type="STRING" id="425400.LS65_06140"/>
<dbReference type="RefSeq" id="WP_052061152.1">
    <property type="nucleotide sequence ID" value="NZ_CAJUDB010000019.1"/>
</dbReference>
<reference evidence="2 3" key="1">
    <citation type="journal article" date="2014" name="Genome Announc.">
        <title>Draft genome sequences of eight enterohepatic helicobacter species isolated from both laboratory and wild rodents.</title>
        <authorList>
            <person name="Sheh A."/>
            <person name="Shen Z."/>
            <person name="Fox J.G."/>
        </authorList>
    </citation>
    <scope>NUCLEOTIDE SEQUENCE [LARGE SCALE GENOMIC DNA]</scope>
    <source>
        <strain evidence="2 3">MIT 01-6451</strain>
    </source>
</reference>
<protein>
    <submittedName>
        <fullName evidence="2">Phosphatase PAP2 family protein</fullName>
    </submittedName>
</protein>
<feature type="domain" description="Phosphatidic acid phosphatase type 2/haloperoxidase" evidence="1">
    <location>
        <begin position="53"/>
        <end position="161"/>
    </location>
</feature>
<accession>A0A4U8TTT2</accession>
<dbReference type="InterPro" id="IPR036938">
    <property type="entry name" value="PAP2/HPO_sf"/>
</dbReference>
<proteinExistence type="predicted"/>
<dbReference type="EMBL" id="JRMQ02000001">
    <property type="protein sequence ID" value="TLE03509.1"/>
    <property type="molecule type" value="Genomic_DNA"/>
</dbReference>
<comment type="caution">
    <text evidence="2">The sequence shown here is derived from an EMBL/GenBank/DDBJ whole genome shotgun (WGS) entry which is preliminary data.</text>
</comment>
<evidence type="ECO:0000313" key="3">
    <source>
        <dbReference type="Proteomes" id="UP000029707"/>
    </source>
</evidence>
<dbReference type="SUPFAM" id="SSF48317">
    <property type="entry name" value="Acid phosphatase/Vanadium-dependent haloperoxidase"/>
    <property type="match status" value="1"/>
</dbReference>
<dbReference type="Pfam" id="PF01569">
    <property type="entry name" value="PAP2"/>
    <property type="match status" value="1"/>
</dbReference>
<gene>
    <name evidence="2" type="ORF">LS65_000945</name>
</gene>
<dbReference type="OrthoDB" id="5321565at2"/>
<evidence type="ECO:0000259" key="1">
    <source>
        <dbReference type="Pfam" id="PF01569"/>
    </source>
</evidence>